<name>A0A1P8KF07_9BURK</name>
<dbReference type="PROSITE" id="PS00018">
    <property type="entry name" value="EF_HAND_1"/>
    <property type="match status" value="1"/>
</dbReference>
<sequence length="294" mass="32924">MRWLRSQSANGLLTGAYATLAGMALHAGPGRTQQWCVAGLVAVALLAWAAALRRARAIADIATSRIGSAAQGYVELQGRATVTQLITSPLTNTPCIWYRYRIYARDNDEKEWREVESGTSDATFDITDSTGQCTVDPDHAEVMGAEVTTRVRNDHKHVEELLHAGRTLYVLGEFRTEGGVNSALSLRDDVGALLNTWKKDPAALHRRFDLNHDGEIDLKEWELARRLATRMVEQEHRAIRQQPGVHVLRAPQDGRLFLLSPLSPQSLRRRYLLWSALHLSAALVVLVLWIRHLR</sequence>
<keyword evidence="1" id="KW-1133">Transmembrane helix</keyword>
<gene>
    <name evidence="2" type="ORF">RS694_00345</name>
</gene>
<feature type="transmembrane region" description="Helical" evidence="1">
    <location>
        <begin position="37"/>
        <end position="55"/>
    </location>
</feature>
<evidence type="ECO:0000313" key="3">
    <source>
        <dbReference type="Proteomes" id="UP000186110"/>
    </source>
</evidence>
<evidence type="ECO:0000256" key="1">
    <source>
        <dbReference type="SAM" id="Phobius"/>
    </source>
</evidence>
<dbReference type="Proteomes" id="UP000186110">
    <property type="component" value="Chromosome"/>
</dbReference>
<feature type="transmembrane region" description="Helical" evidence="1">
    <location>
        <begin position="271"/>
        <end position="290"/>
    </location>
</feature>
<protein>
    <recommendedName>
        <fullName evidence="4">RING-type E3 ubiquitin transferase</fullName>
    </recommendedName>
</protein>
<dbReference type="eggNOG" id="COG1704">
    <property type="taxonomic scope" value="Bacteria"/>
</dbReference>
<dbReference type="KEGG" id="rsb:RS694_00345"/>
<dbReference type="InterPro" id="IPR018247">
    <property type="entry name" value="EF_Hand_1_Ca_BS"/>
</dbReference>
<reference evidence="2 3" key="1">
    <citation type="submission" date="2017-01" db="EMBL/GenBank/DDBJ databases">
        <authorList>
            <person name="Mah S.A."/>
            <person name="Swanson W.J."/>
            <person name="Moy G.W."/>
            <person name="Vacquier V.D."/>
        </authorList>
    </citation>
    <scope>NUCLEOTIDE SEQUENCE [LARGE SCALE GENOMIC DNA]</scope>
    <source>
        <strain evidence="2 3">DSM 22694</strain>
    </source>
</reference>
<dbReference type="AlphaFoldDB" id="A0A1P8KF07"/>
<organism evidence="2 3">
    <name type="scientific">Rhodoferax saidenbachensis</name>
    <dbReference type="NCBI Taxonomy" id="1484693"/>
    <lineage>
        <taxon>Bacteria</taxon>
        <taxon>Pseudomonadati</taxon>
        <taxon>Pseudomonadota</taxon>
        <taxon>Betaproteobacteria</taxon>
        <taxon>Burkholderiales</taxon>
        <taxon>Comamonadaceae</taxon>
        <taxon>Rhodoferax</taxon>
    </lineage>
</organism>
<dbReference type="STRING" id="1484693.RS694_00345"/>
<keyword evidence="3" id="KW-1185">Reference proteome</keyword>
<evidence type="ECO:0000313" key="2">
    <source>
        <dbReference type="EMBL" id="APW44620.1"/>
    </source>
</evidence>
<keyword evidence="1" id="KW-0812">Transmembrane</keyword>
<keyword evidence="1" id="KW-0472">Membrane</keyword>
<dbReference type="EMBL" id="CP019239">
    <property type="protein sequence ID" value="APW44620.1"/>
    <property type="molecule type" value="Genomic_DNA"/>
</dbReference>
<accession>A0A1P8KF07</accession>
<evidence type="ECO:0008006" key="4">
    <source>
        <dbReference type="Google" id="ProtNLM"/>
    </source>
</evidence>
<proteinExistence type="predicted"/>